<evidence type="ECO:0000313" key="3">
    <source>
        <dbReference type="EMBL" id="HAH7771102.1"/>
    </source>
</evidence>
<dbReference type="Proteomes" id="UP000843571">
    <property type="component" value="Unassembled WGS sequence"/>
</dbReference>
<dbReference type="GO" id="GO:0036503">
    <property type="term" value="P:ERAD pathway"/>
    <property type="evidence" value="ECO:0007669"/>
    <property type="project" value="TreeGrafter"/>
</dbReference>
<dbReference type="RefSeq" id="WP_001718051.1">
    <property type="nucleotide sequence ID" value="NZ_CAAGSI010000016.1"/>
</dbReference>
<dbReference type="SMART" id="SM00671">
    <property type="entry name" value="SEL1"/>
    <property type="match status" value="5"/>
</dbReference>
<reference evidence="2 4" key="2">
    <citation type="submission" date="2019-07" db="EMBL/GenBank/DDBJ databases">
        <authorList>
            <consortium name="GenomeTrakr network: Whole genome sequencing for foodborne pathogen traceback"/>
        </authorList>
    </citation>
    <scope>NUCLEOTIDE SEQUENCE [LARGE SCALE GENOMIC DNA]</scope>
    <source>
        <strain evidence="2 4">PSU-1859</strain>
    </source>
</reference>
<reference evidence="3" key="3">
    <citation type="submission" date="2020-01" db="EMBL/GenBank/DDBJ databases">
        <authorList>
            <consortium name="NCBI Pathogen Detection Project"/>
        </authorList>
    </citation>
    <scope>NUCLEOTIDE SEQUENCE</scope>
    <source>
        <strain evidence="3">C0382</strain>
    </source>
</reference>
<accession>A0A785ETF2</accession>
<dbReference type="InterPro" id="IPR050767">
    <property type="entry name" value="Sel1_AlgK"/>
</dbReference>
<evidence type="ECO:0000313" key="2">
    <source>
        <dbReference type="EMBL" id="EFB3618695.1"/>
    </source>
</evidence>
<sequence>MKHFKPISFFMLSLLLVSGSAHAYEIQKLIDAAKAGDVESQSALGIDYMKGIHGVEKNYDEARKWLELATSKGNKEAFNALGIMYALGYGVDKNFKKAEELFKKAGDAAGGNSYHNLGVIYHKGLAGKKDQKLSLKYHKLAVEAGDPESASYLGQLYYVGAGVPKSYKKAIEYYKKGIELGSASALANLGIMYEYGEGVKKDYKKAAELYQAACDKEDKNGCDYIAELKESGKYQPSAARSKAKSSTQRLIAKSIDKGVNATFTWQGDDATFTANDGKIDCTFLKDFSEKGGNLATSFVCTDNVQIILKQFRDTKNAYLAVMTDNFNTEVKSFSVNVYVTNTGSN</sequence>
<dbReference type="PANTHER" id="PTHR11102:SF147">
    <property type="entry name" value="SEL1L ADAPTOR SUBUNIT OF ERAD E3 UBIQUITIN LIGASE"/>
    <property type="match status" value="1"/>
</dbReference>
<feature type="signal peptide" evidence="1">
    <location>
        <begin position="1"/>
        <end position="23"/>
    </location>
</feature>
<keyword evidence="1" id="KW-0732">Signal</keyword>
<dbReference type="SUPFAM" id="SSF81901">
    <property type="entry name" value="HCP-like"/>
    <property type="match status" value="1"/>
</dbReference>
<dbReference type="Pfam" id="PF08238">
    <property type="entry name" value="Sel1"/>
    <property type="match status" value="5"/>
</dbReference>
<evidence type="ECO:0000256" key="1">
    <source>
        <dbReference type="SAM" id="SignalP"/>
    </source>
</evidence>
<name>A0A785ETF2_ECOLX</name>
<dbReference type="EMBL" id="AASFMQ010000087">
    <property type="protein sequence ID" value="EFB3618695.1"/>
    <property type="molecule type" value="Genomic_DNA"/>
</dbReference>
<comment type="caution">
    <text evidence="3">The sequence shown here is derived from an EMBL/GenBank/DDBJ whole genome shotgun (WGS) entry which is preliminary data.</text>
</comment>
<evidence type="ECO:0000313" key="4">
    <source>
        <dbReference type="Proteomes" id="UP000543252"/>
    </source>
</evidence>
<dbReference type="InterPro" id="IPR006597">
    <property type="entry name" value="Sel1-like"/>
</dbReference>
<dbReference type="EMBL" id="DABCJL010000015">
    <property type="protein sequence ID" value="HAH7771102.1"/>
    <property type="molecule type" value="Genomic_DNA"/>
</dbReference>
<protein>
    <submittedName>
        <fullName evidence="3">Sel1 repeat family protein</fullName>
    </submittedName>
</protein>
<dbReference type="Gene3D" id="1.25.40.10">
    <property type="entry name" value="Tetratricopeptide repeat domain"/>
    <property type="match status" value="1"/>
</dbReference>
<dbReference type="InterPro" id="IPR011990">
    <property type="entry name" value="TPR-like_helical_dom_sf"/>
</dbReference>
<proteinExistence type="predicted"/>
<dbReference type="AlphaFoldDB" id="A0A785ETF2"/>
<reference evidence="3" key="1">
    <citation type="journal article" date="2018" name="Genome Biol.">
        <title>SKESA: strategic k-mer extension for scrupulous assemblies.</title>
        <authorList>
            <person name="Souvorov A."/>
            <person name="Agarwala R."/>
            <person name="Lipman D.J."/>
        </authorList>
    </citation>
    <scope>NUCLEOTIDE SEQUENCE [LARGE SCALE GENOMIC DNA]</scope>
    <source>
        <strain evidence="3">C0382</strain>
    </source>
</reference>
<dbReference type="PANTHER" id="PTHR11102">
    <property type="entry name" value="SEL-1-LIKE PROTEIN"/>
    <property type="match status" value="1"/>
</dbReference>
<dbReference type="Proteomes" id="UP000543252">
    <property type="component" value="Unassembled WGS sequence"/>
</dbReference>
<feature type="chain" id="PRO_5041620524" evidence="1">
    <location>
        <begin position="24"/>
        <end position="345"/>
    </location>
</feature>
<organism evidence="3">
    <name type="scientific">Escherichia coli</name>
    <dbReference type="NCBI Taxonomy" id="562"/>
    <lineage>
        <taxon>Bacteria</taxon>
        <taxon>Pseudomonadati</taxon>
        <taxon>Pseudomonadota</taxon>
        <taxon>Gammaproteobacteria</taxon>
        <taxon>Enterobacterales</taxon>
        <taxon>Enterobacteriaceae</taxon>
        <taxon>Escherichia</taxon>
    </lineage>
</organism>
<gene>
    <name evidence="2" type="ORF">FPS11_28125</name>
    <name evidence="3" type="ORF">HIE29_004622</name>
</gene>